<name>A0A0L6V1V3_9BASI</name>
<gene>
    <name evidence="1" type="ORF">VP01_293g9</name>
</gene>
<dbReference type="AlphaFoldDB" id="A0A0L6V1V3"/>
<evidence type="ECO:0000313" key="1">
    <source>
        <dbReference type="EMBL" id="KNZ54467.1"/>
    </source>
</evidence>
<comment type="caution">
    <text evidence="1">The sequence shown here is derived from an EMBL/GenBank/DDBJ whole genome shotgun (WGS) entry which is preliminary data.</text>
</comment>
<dbReference type="VEuPathDB" id="FungiDB:VP01_293g9"/>
<dbReference type="Proteomes" id="UP000037035">
    <property type="component" value="Unassembled WGS sequence"/>
</dbReference>
<accession>A0A0L6V1V3</accession>
<dbReference type="OrthoDB" id="2501252at2759"/>
<evidence type="ECO:0000313" key="2">
    <source>
        <dbReference type="Proteomes" id="UP000037035"/>
    </source>
</evidence>
<reference evidence="1 2" key="1">
    <citation type="submission" date="2015-08" db="EMBL/GenBank/DDBJ databases">
        <title>Next Generation Sequencing and Analysis of the Genome of Puccinia sorghi L Schw, the Causal Agent of Maize Common Rust.</title>
        <authorList>
            <person name="Rochi L."/>
            <person name="Burguener G."/>
            <person name="Darino M."/>
            <person name="Turjanski A."/>
            <person name="Kreff E."/>
            <person name="Dieguez M.J."/>
            <person name="Sacco F."/>
        </authorList>
    </citation>
    <scope>NUCLEOTIDE SEQUENCE [LARGE SCALE GENOMIC DNA]</scope>
    <source>
        <strain evidence="1 2">RO10H11247</strain>
    </source>
</reference>
<keyword evidence="2" id="KW-1185">Reference proteome</keyword>
<sequence length="243" mass="26778">MSAKPDAAWHGVQPSALEVYRLGLLRAASHHLPSVPPLNPWDCLAFRQISHRLIGWDRLYSDRTGQEYIFQNYFDEASIAPEVFYPPYPAPPVALDWFTAPLVSDTVICSNPSQNPPVEKQGQAGNFQAHETCISSYETTDSSTINSDDCHEDSAGGGVGLGRNVSHVGPPLRFLDPAPLADPFHFGAEGAHHHHNPFIHNISTPDAAPASSFSCHPRYRKSHLIDASFDSLVQLKRRRILPA</sequence>
<organism evidence="1 2">
    <name type="scientific">Puccinia sorghi</name>
    <dbReference type="NCBI Taxonomy" id="27349"/>
    <lineage>
        <taxon>Eukaryota</taxon>
        <taxon>Fungi</taxon>
        <taxon>Dikarya</taxon>
        <taxon>Basidiomycota</taxon>
        <taxon>Pucciniomycotina</taxon>
        <taxon>Pucciniomycetes</taxon>
        <taxon>Pucciniales</taxon>
        <taxon>Pucciniaceae</taxon>
        <taxon>Puccinia</taxon>
    </lineage>
</organism>
<dbReference type="EMBL" id="LAVV01007879">
    <property type="protein sequence ID" value="KNZ54467.1"/>
    <property type="molecule type" value="Genomic_DNA"/>
</dbReference>
<proteinExistence type="predicted"/>
<protein>
    <submittedName>
        <fullName evidence="1">Uncharacterized protein</fullName>
    </submittedName>
</protein>